<proteinExistence type="predicted"/>
<comment type="caution">
    <text evidence="2">The sequence shown here is derived from an EMBL/GenBank/DDBJ whole genome shotgun (WGS) entry which is preliminary data.</text>
</comment>
<protein>
    <submittedName>
        <fullName evidence="2">Uncharacterized protein</fullName>
    </submittedName>
</protein>
<keyword evidence="1" id="KW-0812">Transmembrane</keyword>
<gene>
    <name evidence="2" type="ORF">A3D65_04030</name>
</gene>
<evidence type="ECO:0000313" key="2">
    <source>
        <dbReference type="EMBL" id="OGZ08744.1"/>
    </source>
</evidence>
<feature type="transmembrane region" description="Helical" evidence="1">
    <location>
        <begin position="6"/>
        <end position="27"/>
    </location>
</feature>
<evidence type="ECO:0000313" key="3">
    <source>
        <dbReference type="Proteomes" id="UP000177996"/>
    </source>
</evidence>
<sequence>MTKRILNIFVILAVLDLLGAGAFWFGYSMMQKKKNQETELRAELADEAKKATQQASLRRALKQAEKERGALAKYFYAQSEEDQINFVAEIEALGFPTSGVLVETASFSLVAGETPSFRGEFGLKGVWEEVYHFLRLAETFPARLVIRRFTVQSQGGTSPQAAVWTGGASIELISLKSN</sequence>
<accession>A0A1G2D528</accession>
<organism evidence="2 3">
    <name type="scientific">Candidatus Lloydbacteria bacterium RIFCSPHIGHO2_02_FULL_50_13</name>
    <dbReference type="NCBI Taxonomy" id="1798661"/>
    <lineage>
        <taxon>Bacteria</taxon>
        <taxon>Candidatus Lloydiibacteriota</taxon>
    </lineage>
</organism>
<keyword evidence="1" id="KW-0472">Membrane</keyword>
<name>A0A1G2D528_9BACT</name>
<keyword evidence="1" id="KW-1133">Transmembrane helix</keyword>
<dbReference type="Proteomes" id="UP000177996">
    <property type="component" value="Unassembled WGS sequence"/>
</dbReference>
<reference evidence="2 3" key="1">
    <citation type="journal article" date="2016" name="Nat. Commun.">
        <title>Thousands of microbial genomes shed light on interconnected biogeochemical processes in an aquifer system.</title>
        <authorList>
            <person name="Anantharaman K."/>
            <person name="Brown C.T."/>
            <person name="Hug L.A."/>
            <person name="Sharon I."/>
            <person name="Castelle C.J."/>
            <person name="Probst A.J."/>
            <person name="Thomas B.C."/>
            <person name="Singh A."/>
            <person name="Wilkins M.J."/>
            <person name="Karaoz U."/>
            <person name="Brodie E.L."/>
            <person name="Williams K.H."/>
            <person name="Hubbard S.S."/>
            <person name="Banfield J.F."/>
        </authorList>
    </citation>
    <scope>NUCLEOTIDE SEQUENCE [LARGE SCALE GENOMIC DNA]</scope>
</reference>
<dbReference type="AlphaFoldDB" id="A0A1G2D528"/>
<dbReference type="EMBL" id="MHLL01000028">
    <property type="protein sequence ID" value="OGZ08744.1"/>
    <property type="molecule type" value="Genomic_DNA"/>
</dbReference>
<evidence type="ECO:0000256" key="1">
    <source>
        <dbReference type="SAM" id="Phobius"/>
    </source>
</evidence>